<evidence type="ECO:0000256" key="1">
    <source>
        <dbReference type="SAM" id="MobiDB-lite"/>
    </source>
</evidence>
<evidence type="ECO:0000313" key="3">
    <source>
        <dbReference type="Proteomes" id="UP000604117"/>
    </source>
</evidence>
<sequence length="81" mass="8113">MMDGPGAVLLAGLLVLLVAVAVAVVAARRRAARAADPRLAGRAALRGMNRDHRRLRKDNLRGEGGGGIFDAGGGSPGGGAD</sequence>
<dbReference type="EMBL" id="BONE01000183">
    <property type="protein sequence ID" value="GIF78628.1"/>
    <property type="molecule type" value="Genomic_DNA"/>
</dbReference>
<feature type="compositionally biased region" description="Gly residues" evidence="1">
    <location>
        <begin position="62"/>
        <end position="81"/>
    </location>
</feature>
<keyword evidence="3" id="KW-1185">Reference proteome</keyword>
<dbReference type="Proteomes" id="UP000604117">
    <property type="component" value="Unassembled WGS sequence"/>
</dbReference>
<protein>
    <submittedName>
        <fullName evidence="2">Uncharacterized protein</fullName>
    </submittedName>
</protein>
<dbReference type="RefSeq" id="WP_203719456.1">
    <property type="nucleotide sequence ID" value="NZ_BONE01000183.1"/>
</dbReference>
<reference evidence="2 3" key="1">
    <citation type="submission" date="2021-01" db="EMBL/GenBank/DDBJ databases">
        <title>Whole genome shotgun sequence of Asanoa siamensis NBRC 107932.</title>
        <authorList>
            <person name="Komaki H."/>
            <person name="Tamura T."/>
        </authorList>
    </citation>
    <scope>NUCLEOTIDE SEQUENCE [LARGE SCALE GENOMIC DNA]</scope>
    <source>
        <strain evidence="2 3">NBRC 107932</strain>
    </source>
</reference>
<accession>A0ABQ4D519</accession>
<organism evidence="2 3">
    <name type="scientific">Asanoa siamensis</name>
    <dbReference type="NCBI Taxonomy" id="926357"/>
    <lineage>
        <taxon>Bacteria</taxon>
        <taxon>Bacillati</taxon>
        <taxon>Actinomycetota</taxon>
        <taxon>Actinomycetes</taxon>
        <taxon>Micromonosporales</taxon>
        <taxon>Micromonosporaceae</taxon>
        <taxon>Asanoa</taxon>
    </lineage>
</organism>
<name>A0ABQ4D519_9ACTN</name>
<proteinExistence type="predicted"/>
<feature type="region of interest" description="Disordered" evidence="1">
    <location>
        <begin position="42"/>
        <end position="81"/>
    </location>
</feature>
<gene>
    <name evidence="2" type="ORF">Asi02nite_81460</name>
</gene>
<comment type="caution">
    <text evidence="2">The sequence shown here is derived from an EMBL/GenBank/DDBJ whole genome shotgun (WGS) entry which is preliminary data.</text>
</comment>
<evidence type="ECO:0000313" key="2">
    <source>
        <dbReference type="EMBL" id="GIF78628.1"/>
    </source>
</evidence>